<feature type="DNA-binding region" description="H-T-H motif" evidence="4">
    <location>
        <begin position="30"/>
        <end position="49"/>
    </location>
</feature>
<dbReference type="InterPro" id="IPR001647">
    <property type="entry name" value="HTH_TetR"/>
</dbReference>
<dbReference type="Pfam" id="PF00440">
    <property type="entry name" value="TetR_N"/>
    <property type="match status" value="1"/>
</dbReference>
<dbReference type="PRINTS" id="PR00455">
    <property type="entry name" value="HTHTETR"/>
</dbReference>
<organism evidence="6 7">
    <name type="scientific">Methylobacterium iners</name>
    <dbReference type="NCBI Taxonomy" id="418707"/>
    <lineage>
        <taxon>Bacteria</taxon>
        <taxon>Pseudomonadati</taxon>
        <taxon>Pseudomonadota</taxon>
        <taxon>Alphaproteobacteria</taxon>
        <taxon>Hyphomicrobiales</taxon>
        <taxon>Methylobacteriaceae</taxon>
        <taxon>Methylobacterium</taxon>
    </lineage>
</organism>
<proteinExistence type="predicted"/>
<dbReference type="Pfam" id="PF16859">
    <property type="entry name" value="TetR_C_11"/>
    <property type="match status" value="1"/>
</dbReference>
<dbReference type="InterPro" id="IPR011075">
    <property type="entry name" value="TetR_C"/>
</dbReference>
<evidence type="ECO:0000259" key="5">
    <source>
        <dbReference type="PROSITE" id="PS50977"/>
    </source>
</evidence>
<evidence type="ECO:0000313" key="7">
    <source>
        <dbReference type="Proteomes" id="UP001055125"/>
    </source>
</evidence>
<protein>
    <submittedName>
        <fullName evidence="6">HTH-type transcriptional regulator</fullName>
    </submittedName>
</protein>
<name>A0ABQ4RVH4_9HYPH</name>
<dbReference type="InterPro" id="IPR050109">
    <property type="entry name" value="HTH-type_TetR-like_transc_reg"/>
</dbReference>
<evidence type="ECO:0000256" key="1">
    <source>
        <dbReference type="ARBA" id="ARBA00023015"/>
    </source>
</evidence>
<reference evidence="6" key="1">
    <citation type="journal article" date="2021" name="Front. Microbiol.">
        <title>Comprehensive Comparative Genomics and Phenotyping of Methylobacterium Species.</title>
        <authorList>
            <person name="Alessa O."/>
            <person name="Ogura Y."/>
            <person name="Fujitani Y."/>
            <person name="Takami H."/>
            <person name="Hayashi T."/>
            <person name="Sahin N."/>
            <person name="Tani A."/>
        </authorList>
    </citation>
    <scope>NUCLEOTIDE SEQUENCE</scope>
    <source>
        <strain evidence="6">DSM 19015</strain>
    </source>
</reference>
<evidence type="ECO:0000313" key="6">
    <source>
        <dbReference type="EMBL" id="GJD93597.1"/>
    </source>
</evidence>
<keyword evidence="1" id="KW-0805">Transcription regulation</keyword>
<keyword evidence="7" id="KW-1185">Reference proteome</keyword>
<dbReference type="Proteomes" id="UP001055125">
    <property type="component" value="Unassembled WGS sequence"/>
</dbReference>
<dbReference type="Gene3D" id="1.10.357.10">
    <property type="entry name" value="Tetracycline Repressor, domain 2"/>
    <property type="match status" value="1"/>
</dbReference>
<sequence length="190" mass="20692">MGRPRSESSREAILEAAFKLLVERGYGGFAIEVVASAARCGKTTVYRWWRSKAELAVDAFFHATREELRLPDTGSAREDFRSQILELGVLLRGERGQALAAMLGGARTDPALAKALGQRWLEPRRRWGFERMSHAAATGELRPGVEPTAALSLLYGPLYAPLLFGGEIPAADAIRAYLDLACVGIFVDSG</sequence>
<feature type="domain" description="HTH tetR-type" evidence="5">
    <location>
        <begin position="7"/>
        <end position="67"/>
    </location>
</feature>
<evidence type="ECO:0000256" key="4">
    <source>
        <dbReference type="PROSITE-ProRule" id="PRU00335"/>
    </source>
</evidence>
<dbReference type="RefSeq" id="WP_238242801.1">
    <property type="nucleotide sequence ID" value="NZ_BPQP01000012.1"/>
</dbReference>
<accession>A0ABQ4RVH4</accession>
<evidence type="ECO:0000256" key="3">
    <source>
        <dbReference type="ARBA" id="ARBA00023163"/>
    </source>
</evidence>
<reference evidence="6" key="2">
    <citation type="submission" date="2021-08" db="EMBL/GenBank/DDBJ databases">
        <authorList>
            <person name="Tani A."/>
            <person name="Ola A."/>
            <person name="Ogura Y."/>
            <person name="Katsura K."/>
            <person name="Hayashi T."/>
        </authorList>
    </citation>
    <scope>NUCLEOTIDE SEQUENCE</scope>
    <source>
        <strain evidence="6">DSM 19015</strain>
    </source>
</reference>
<gene>
    <name evidence="6" type="ORF">OCOJLMKI_0793</name>
</gene>
<dbReference type="Gene3D" id="1.10.10.60">
    <property type="entry name" value="Homeodomain-like"/>
    <property type="match status" value="1"/>
</dbReference>
<dbReference type="EMBL" id="BPQP01000012">
    <property type="protein sequence ID" value="GJD93597.1"/>
    <property type="molecule type" value="Genomic_DNA"/>
</dbReference>
<dbReference type="InterPro" id="IPR009057">
    <property type="entry name" value="Homeodomain-like_sf"/>
</dbReference>
<dbReference type="PANTHER" id="PTHR30055">
    <property type="entry name" value="HTH-TYPE TRANSCRIPTIONAL REGULATOR RUTR"/>
    <property type="match status" value="1"/>
</dbReference>
<keyword evidence="2 4" id="KW-0238">DNA-binding</keyword>
<dbReference type="SUPFAM" id="SSF46689">
    <property type="entry name" value="Homeodomain-like"/>
    <property type="match status" value="1"/>
</dbReference>
<comment type="caution">
    <text evidence="6">The sequence shown here is derived from an EMBL/GenBank/DDBJ whole genome shotgun (WGS) entry which is preliminary data.</text>
</comment>
<evidence type="ECO:0000256" key="2">
    <source>
        <dbReference type="ARBA" id="ARBA00023125"/>
    </source>
</evidence>
<dbReference type="PROSITE" id="PS50977">
    <property type="entry name" value="HTH_TETR_2"/>
    <property type="match status" value="1"/>
</dbReference>
<dbReference type="SUPFAM" id="SSF48498">
    <property type="entry name" value="Tetracyclin repressor-like, C-terminal domain"/>
    <property type="match status" value="1"/>
</dbReference>
<dbReference type="PANTHER" id="PTHR30055:SF148">
    <property type="entry name" value="TETR-FAMILY TRANSCRIPTIONAL REGULATOR"/>
    <property type="match status" value="1"/>
</dbReference>
<dbReference type="InterPro" id="IPR036271">
    <property type="entry name" value="Tet_transcr_reg_TetR-rel_C_sf"/>
</dbReference>
<keyword evidence="3" id="KW-0804">Transcription</keyword>